<dbReference type="InterPro" id="IPR009030">
    <property type="entry name" value="Growth_fac_rcpt_cys_sf"/>
</dbReference>
<evidence type="ECO:0000256" key="6">
    <source>
        <dbReference type="ARBA" id="ARBA00022729"/>
    </source>
</evidence>
<gene>
    <name evidence="14" type="ORF">CHS0354_004738</name>
</gene>
<evidence type="ECO:0000256" key="3">
    <source>
        <dbReference type="ARBA" id="ARBA00022525"/>
    </source>
</evidence>
<dbReference type="SMART" id="SM00104">
    <property type="entry name" value="ANATO"/>
    <property type="match status" value="2"/>
</dbReference>
<dbReference type="InterPro" id="IPR000742">
    <property type="entry name" value="EGF"/>
</dbReference>
<evidence type="ECO:0000256" key="9">
    <source>
        <dbReference type="ARBA" id="ARBA00023157"/>
    </source>
</evidence>
<feature type="signal peptide" evidence="12">
    <location>
        <begin position="1"/>
        <end position="23"/>
    </location>
</feature>
<evidence type="ECO:0000256" key="12">
    <source>
        <dbReference type="SAM" id="SignalP"/>
    </source>
</evidence>
<evidence type="ECO:0000256" key="10">
    <source>
        <dbReference type="ARBA" id="ARBA00023180"/>
    </source>
</evidence>
<keyword evidence="8" id="KW-0106">Calcium</keyword>
<dbReference type="InterPro" id="IPR026823">
    <property type="entry name" value="cEGF"/>
</dbReference>
<dbReference type="PANTHER" id="PTHR24039">
    <property type="entry name" value="FIBRILLIN-RELATED"/>
    <property type="match status" value="1"/>
</dbReference>
<keyword evidence="4" id="KW-0272">Extracellular matrix</keyword>
<keyword evidence="15" id="KW-1185">Reference proteome</keyword>
<evidence type="ECO:0000259" key="13">
    <source>
        <dbReference type="PROSITE" id="PS50026"/>
    </source>
</evidence>
<dbReference type="FunFam" id="2.10.25.10:FF:000010">
    <property type="entry name" value="Pro-epidermal growth factor"/>
    <property type="match status" value="1"/>
</dbReference>
<feature type="domain" description="EGF-like" evidence="13">
    <location>
        <begin position="606"/>
        <end position="645"/>
    </location>
</feature>
<protein>
    <recommendedName>
        <fullName evidence="13">EGF-like domain-containing protein</fullName>
    </recommendedName>
</protein>
<evidence type="ECO:0000256" key="1">
    <source>
        <dbReference type="ARBA" id="ARBA00004498"/>
    </source>
</evidence>
<dbReference type="SUPFAM" id="SSF57184">
    <property type="entry name" value="Growth factor receptor domain"/>
    <property type="match status" value="3"/>
</dbReference>
<dbReference type="AlphaFoldDB" id="A0AAE0WAG6"/>
<dbReference type="InterPro" id="IPR000020">
    <property type="entry name" value="Anaphylatoxin/fibulin"/>
</dbReference>
<dbReference type="Pfam" id="PF12662">
    <property type="entry name" value="cEGF"/>
    <property type="match status" value="2"/>
</dbReference>
<proteinExistence type="inferred from homology"/>
<dbReference type="FunFam" id="2.10.25.10:FF:000506">
    <property type="entry name" value="Adhesion G protein-coupled receptor E1"/>
    <property type="match status" value="1"/>
</dbReference>
<feature type="domain" description="EGF-like" evidence="13">
    <location>
        <begin position="167"/>
        <end position="209"/>
    </location>
</feature>
<dbReference type="Proteomes" id="UP001195483">
    <property type="component" value="Unassembled WGS sequence"/>
</dbReference>
<keyword evidence="7" id="KW-0677">Repeat</keyword>
<dbReference type="InterPro" id="IPR018097">
    <property type="entry name" value="EGF_Ca-bd_CS"/>
</dbReference>
<evidence type="ECO:0000256" key="5">
    <source>
        <dbReference type="ARBA" id="ARBA00022536"/>
    </source>
</evidence>
<feature type="domain" description="EGF-like" evidence="13">
    <location>
        <begin position="524"/>
        <end position="565"/>
    </location>
</feature>
<dbReference type="InterPro" id="IPR049883">
    <property type="entry name" value="NOTCH1_EGF-like"/>
</dbReference>
<dbReference type="PROSITE" id="PS01186">
    <property type="entry name" value="EGF_2"/>
    <property type="match status" value="6"/>
</dbReference>
<evidence type="ECO:0000256" key="11">
    <source>
        <dbReference type="PROSITE-ProRule" id="PRU00076"/>
    </source>
</evidence>
<feature type="chain" id="PRO_5042067958" description="EGF-like domain-containing protein" evidence="12">
    <location>
        <begin position="24"/>
        <end position="871"/>
    </location>
</feature>
<evidence type="ECO:0000313" key="15">
    <source>
        <dbReference type="Proteomes" id="UP001195483"/>
    </source>
</evidence>
<dbReference type="InterPro" id="IPR000152">
    <property type="entry name" value="EGF-type_Asp/Asn_hydroxyl_site"/>
</dbReference>
<comment type="similarity">
    <text evidence="2">Belongs to the fibulin family.</text>
</comment>
<accession>A0AAE0WAG6</accession>
<dbReference type="SMART" id="SM00179">
    <property type="entry name" value="EGF_CA"/>
    <property type="match status" value="12"/>
</dbReference>
<comment type="subcellular location">
    <subcellularLocation>
        <location evidence="1">Secreted</location>
        <location evidence="1">Extracellular space</location>
        <location evidence="1">Extracellular matrix</location>
    </subcellularLocation>
</comment>
<feature type="domain" description="EGF-like" evidence="13">
    <location>
        <begin position="566"/>
        <end position="605"/>
    </location>
</feature>
<dbReference type="CDD" id="cd00054">
    <property type="entry name" value="EGF_CA"/>
    <property type="match status" value="6"/>
</dbReference>
<dbReference type="PROSITE" id="PS01187">
    <property type="entry name" value="EGF_CA"/>
    <property type="match status" value="5"/>
</dbReference>
<keyword evidence="9 11" id="KW-1015">Disulfide bond</keyword>
<feature type="disulfide bond" evidence="11">
    <location>
        <begin position="610"/>
        <end position="620"/>
    </location>
</feature>
<evidence type="ECO:0000256" key="4">
    <source>
        <dbReference type="ARBA" id="ARBA00022530"/>
    </source>
</evidence>
<dbReference type="EMBL" id="JAEAOA010000353">
    <property type="protein sequence ID" value="KAK3608083.1"/>
    <property type="molecule type" value="Genomic_DNA"/>
</dbReference>
<comment type="caution">
    <text evidence="14">The sequence shown here is derived from an EMBL/GenBank/DDBJ whole genome shotgun (WGS) entry which is preliminary data.</text>
</comment>
<sequence length="871" mass="95757">MDMQFLLFQLSVIAIVRLSYVKGELGNIVETCCMAGTDWAQQDSRCDNYPSVVSKVEDTDQQACRLILEVCCVKAKQNAQCEKGKQDGQAQLGSCVVRVTEMGTEDYKECCQCCRLGGMTRAMGMECQPPKIGIPCDITFMECCTGIINPGGGEGHSYTNRSTDIADIDECTVFSPEQLCSQICINTIGSYRCTCRQGYSLARDGRTCYLTSSVVATCEENNPCNQDCVDTDSGPKCLCHNGFQLTKDRVTCEDIDECRMGKAKCGPSEVCVNTVGNYTCQPGNQVTCPTGFVYDSTSRRCVLRRTSTDCSAGYGFNTVSGICEDIDECIVQQHNCSSPNEVCENNAGSYGCVCSEGFYQNPRSRNCEDIDECARRMDQCTSSQRCENTIGSYACRRLVGCGTGYTLDEETQECKDQNECELGIHDCVAGYSCVNLQGSFRCVAVTCPQGQRFSQTTKQCESVICPRGLRADSYGMCTDIDECEKTPCESFQRCVNTYGSYQCINLINCRPGFEVGPSGDTCVDIDECQRGTHDCKAGQECSNRPGSFVCACPQGYRHDPSGQCADINECLFGSVCPLNSRCVNTQGSYACECSDGLQKVGSYCEDIDECQNSNLCQHRCVNIVGSYHCMCNPGYSLAADQRTCIDIDECQEYSSRGRLCGGDCINELGSYRCSCPEGWRLLGNGRSCQDINECEEGLSKCQGPDTTCFNTRGSYKCPVVECPSGFVRTPLGPRQNSVRCKRISFTCRQDDQECLNAPLSLSYNFLTFPTNVKIPTDLFSMSGPQTTEKNFNWILEVVSARPLQAGVQPANRSFFELTSKISNAVVSLRDRISGPQDIELKLTMEITDRYSGYKGTAISSIFLYVTSEDIM</sequence>
<reference evidence="14" key="2">
    <citation type="journal article" date="2021" name="Genome Biol. Evol.">
        <title>Developing a high-quality reference genome for a parasitic bivalve with doubly uniparental inheritance (Bivalvia: Unionida).</title>
        <authorList>
            <person name="Smith C.H."/>
        </authorList>
    </citation>
    <scope>NUCLEOTIDE SEQUENCE</scope>
    <source>
        <strain evidence="14">CHS0354</strain>
        <tissue evidence="14">Mantle</tissue>
    </source>
</reference>
<dbReference type="SMART" id="SM00181">
    <property type="entry name" value="EGF"/>
    <property type="match status" value="12"/>
</dbReference>
<dbReference type="InterPro" id="IPR001881">
    <property type="entry name" value="EGF-like_Ca-bd_dom"/>
</dbReference>
<dbReference type="FunFam" id="2.10.25.10:FF:000139">
    <property type="entry name" value="Fibulin-1"/>
    <property type="match status" value="1"/>
</dbReference>
<dbReference type="PROSITE" id="PS01177">
    <property type="entry name" value="ANAPHYLATOXIN_1"/>
    <property type="match status" value="1"/>
</dbReference>
<keyword evidence="5 11" id="KW-0245">EGF-like domain</keyword>
<dbReference type="FunFam" id="2.10.25.10:FF:000005">
    <property type="entry name" value="Fibrillin 2"/>
    <property type="match status" value="3"/>
</dbReference>
<dbReference type="PANTHER" id="PTHR24039:SF28">
    <property type="entry name" value="EGF-LIKE DOMAIN-CONTAINING PROTEIN"/>
    <property type="match status" value="1"/>
</dbReference>
<dbReference type="FunFam" id="2.10.25.10:FF:000385">
    <property type="entry name" value="Hemicentin 1"/>
    <property type="match status" value="1"/>
</dbReference>
<feature type="domain" description="EGF-like" evidence="13">
    <location>
        <begin position="325"/>
        <end position="368"/>
    </location>
</feature>
<keyword evidence="3" id="KW-0964">Secreted</keyword>
<dbReference type="InterPro" id="IPR055088">
    <property type="entry name" value="Fibulin_C"/>
</dbReference>
<dbReference type="GO" id="GO:0005576">
    <property type="term" value="C:extracellular region"/>
    <property type="evidence" value="ECO:0007669"/>
    <property type="project" value="InterPro"/>
</dbReference>
<name>A0AAE0WAG6_9BIVA</name>
<reference evidence="14" key="1">
    <citation type="journal article" date="2021" name="Genome Biol. Evol.">
        <title>A High-Quality Reference Genome for a Parasitic Bivalve with Doubly Uniparental Inheritance (Bivalvia: Unionida).</title>
        <authorList>
            <person name="Smith C.H."/>
        </authorList>
    </citation>
    <scope>NUCLEOTIDE SEQUENCE</scope>
    <source>
        <strain evidence="14">CHS0354</strain>
    </source>
</reference>
<evidence type="ECO:0000256" key="7">
    <source>
        <dbReference type="ARBA" id="ARBA00022737"/>
    </source>
</evidence>
<reference evidence="14" key="3">
    <citation type="submission" date="2023-05" db="EMBL/GenBank/DDBJ databases">
        <authorList>
            <person name="Smith C.H."/>
        </authorList>
    </citation>
    <scope>NUCLEOTIDE SEQUENCE</scope>
    <source>
        <strain evidence="14">CHS0354</strain>
        <tissue evidence="14">Mantle</tissue>
    </source>
</reference>
<dbReference type="PROSITE" id="PS00010">
    <property type="entry name" value="ASX_HYDROXYL"/>
    <property type="match status" value="6"/>
</dbReference>
<keyword evidence="6 12" id="KW-0732">Signal</keyword>
<dbReference type="PROSITE" id="PS50026">
    <property type="entry name" value="EGF_3"/>
    <property type="match status" value="5"/>
</dbReference>
<dbReference type="Gene3D" id="2.10.25.10">
    <property type="entry name" value="Laminin"/>
    <property type="match status" value="12"/>
</dbReference>
<evidence type="ECO:0000313" key="14">
    <source>
        <dbReference type="EMBL" id="KAK3608083.1"/>
    </source>
</evidence>
<organism evidence="14 15">
    <name type="scientific">Potamilus streckersoni</name>
    <dbReference type="NCBI Taxonomy" id="2493646"/>
    <lineage>
        <taxon>Eukaryota</taxon>
        <taxon>Metazoa</taxon>
        <taxon>Spiralia</taxon>
        <taxon>Lophotrochozoa</taxon>
        <taxon>Mollusca</taxon>
        <taxon>Bivalvia</taxon>
        <taxon>Autobranchia</taxon>
        <taxon>Heteroconchia</taxon>
        <taxon>Palaeoheterodonta</taxon>
        <taxon>Unionida</taxon>
        <taxon>Unionoidea</taxon>
        <taxon>Unionidae</taxon>
        <taxon>Ambleminae</taxon>
        <taxon>Lampsilini</taxon>
        <taxon>Potamilus</taxon>
    </lineage>
</organism>
<evidence type="ECO:0000256" key="2">
    <source>
        <dbReference type="ARBA" id="ARBA00006127"/>
    </source>
</evidence>
<dbReference type="Pfam" id="PF22914">
    <property type="entry name" value="Fibulin_C"/>
    <property type="match status" value="1"/>
</dbReference>
<evidence type="ECO:0000256" key="8">
    <source>
        <dbReference type="ARBA" id="ARBA00022837"/>
    </source>
</evidence>
<dbReference type="SUPFAM" id="SSF57196">
    <property type="entry name" value="EGF/Laminin"/>
    <property type="match status" value="2"/>
</dbReference>
<dbReference type="Pfam" id="PF07645">
    <property type="entry name" value="EGF_CA"/>
    <property type="match status" value="8"/>
</dbReference>
<comment type="caution">
    <text evidence="11">Lacks conserved residue(s) required for the propagation of feature annotation.</text>
</comment>
<dbReference type="GO" id="GO:0005509">
    <property type="term" value="F:calcium ion binding"/>
    <property type="evidence" value="ECO:0007669"/>
    <property type="project" value="InterPro"/>
</dbReference>
<keyword evidence="10" id="KW-0325">Glycoprotein</keyword>